<name>A0A494VJN3_9SPHI</name>
<keyword evidence="1" id="KW-1133">Transmembrane helix</keyword>
<reference evidence="2 3" key="1">
    <citation type="submission" date="2018-10" db="EMBL/GenBank/DDBJ databases">
        <title>Genome sequencing of Mucilaginibacter sp. HYN0043.</title>
        <authorList>
            <person name="Kim M."/>
            <person name="Yi H."/>
        </authorList>
    </citation>
    <scope>NUCLEOTIDE SEQUENCE [LARGE SCALE GENOMIC DNA]</scope>
    <source>
        <strain evidence="2 3">HYN0043</strain>
    </source>
</reference>
<dbReference type="KEGG" id="muh:HYN43_001500"/>
<dbReference type="RefSeq" id="WP_119407768.1">
    <property type="nucleotide sequence ID" value="NZ_CP032869.1"/>
</dbReference>
<evidence type="ECO:0000313" key="3">
    <source>
        <dbReference type="Proteomes" id="UP000270046"/>
    </source>
</evidence>
<gene>
    <name evidence="2" type="ORF">HYN43_001500</name>
</gene>
<evidence type="ECO:0000256" key="1">
    <source>
        <dbReference type="SAM" id="Phobius"/>
    </source>
</evidence>
<dbReference type="OrthoDB" id="1272476at2"/>
<sequence length="149" mass="17385">MKILTLTPRQRIIYTPGLISLLLLPVFCMVFLHQHKAFQKLKAMDVVFFSPDWNKRLPKAYQFKFPPERSYVNVNLTGNTNSDQSLLEFARIQIRTILKTKNKSVGVQIHFGKKAQYWAFVKALDICYAEDVQSYAPYQDDIYVVYSGR</sequence>
<keyword evidence="1" id="KW-0472">Membrane</keyword>
<keyword evidence="1" id="KW-0812">Transmembrane</keyword>
<proteinExistence type="predicted"/>
<dbReference type="EMBL" id="CP032869">
    <property type="protein sequence ID" value="AYL94049.1"/>
    <property type="molecule type" value="Genomic_DNA"/>
</dbReference>
<organism evidence="2 3">
    <name type="scientific">Mucilaginibacter celer</name>
    <dbReference type="NCBI Taxonomy" id="2305508"/>
    <lineage>
        <taxon>Bacteria</taxon>
        <taxon>Pseudomonadati</taxon>
        <taxon>Bacteroidota</taxon>
        <taxon>Sphingobacteriia</taxon>
        <taxon>Sphingobacteriales</taxon>
        <taxon>Sphingobacteriaceae</taxon>
        <taxon>Mucilaginibacter</taxon>
    </lineage>
</organism>
<feature type="transmembrane region" description="Helical" evidence="1">
    <location>
        <begin position="12"/>
        <end position="32"/>
    </location>
</feature>
<dbReference type="Proteomes" id="UP000270046">
    <property type="component" value="Chromosome"/>
</dbReference>
<accession>A0A494VJN3</accession>
<dbReference type="AlphaFoldDB" id="A0A494VJN3"/>
<evidence type="ECO:0000313" key="2">
    <source>
        <dbReference type="EMBL" id="AYL94049.1"/>
    </source>
</evidence>
<protein>
    <submittedName>
        <fullName evidence="2">Uncharacterized protein</fullName>
    </submittedName>
</protein>
<keyword evidence="3" id="KW-1185">Reference proteome</keyword>